<dbReference type="Proteomes" id="UP000013961">
    <property type="component" value="Plasmid 1"/>
</dbReference>
<dbReference type="EMBL" id="CP004375">
    <property type="protein sequence ID" value="AGM31623.1"/>
    <property type="molecule type" value="Genomic_DNA"/>
</dbReference>
<proteinExistence type="predicted"/>
<dbReference type="Gene3D" id="3.40.50.1820">
    <property type="entry name" value="alpha/beta hydrolase"/>
    <property type="match status" value="1"/>
</dbReference>
<sequence length="316" mass="33645">MTLPAESIARFDTTHRHIVTSDGVAVRVSDHRPAGPVTHTVVLLHGLCLSRQSWYRSSRHLRRHPGIRIIGYDHRGHGQSQRAPLHTYTPDRLGQDLADVLTALQVDGAVTVAGHSMGGMAALTYLALPPAMQPVRPQGLVLVGTAAGHLTEHGIGRLLSLPGLDTAITLAHHVPDAVGERVIRTLARPLCDVLTRNKAVSASLSDACRSTPASTALGFLHSLKTFDRHSVLPTISAATTVISGGADTLTPPIHSDEMTAVIPGATRIHLPHAGHMLLHEASAVVADAILRTALTSEHEHRRTKRPQTDIIAATSA</sequence>
<dbReference type="PRINTS" id="PR00111">
    <property type="entry name" value="ABHYDROLASE"/>
</dbReference>
<gene>
    <name evidence="3" type="ORF">MASS_1p0063</name>
</gene>
<evidence type="ECO:0000313" key="4">
    <source>
        <dbReference type="Proteomes" id="UP000013961"/>
    </source>
</evidence>
<evidence type="ECO:0000256" key="1">
    <source>
        <dbReference type="SAM" id="MobiDB-lite"/>
    </source>
</evidence>
<organism evidence="3 4">
    <name type="scientific">Mycobacteroides abscessus subsp. bolletii 50594</name>
    <dbReference type="NCBI Taxonomy" id="1303024"/>
    <lineage>
        <taxon>Bacteria</taxon>
        <taxon>Bacillati</taxon>
        <taxon>Actinomycetota</taxon>
        <taxon>Actinomycetes</taxon>
        <taxon>Mycobacteriales</taxon>
        <taxon>Mycobacteriaceae</taxon>
        <taxon>Mycobacteroides</taxon>
        <taxon>Mycobacteroides abscessus</taxon>
    </lineage>
</organism>
<geneLocation type="plasmid" evidence="3 4">
    <name>1</name>
</geneLocation>
<dbReference type="Pfam" id="PF00561">
    <property type="entry name" value="Abhydrolase_1"/>
    <property type="match status" value="1"/>
</dbReference>
<dbReference type="KEGG" id="mabb:MASS_1p0063"/>
<dbReference type="InterPro" id="IPR050471">
    <property type="entry name" value="AB_hydrolase"/>
</dbReference>
<reference evidence="3 4" key="1">
    <citation type="journal article" date="2013" name="Genome Announc.">
        <title>Complete Genome Sequence of Mycobacterium massiliense Clinical Strain Asan 50594, Belonging to the Type II Genotype.</title>
        <authorList>
            <person name="Kim B.J."/>
            <person name="Kim B.R."/>
            <person name="Hong S.H."/>
            <person name="Seok S.H."/>
            <person name="Kook Y.H."/>
            <person name="Kim B.J."/>
        </authorList>
    </citation>
    <scope>NUCLEOTIDE SEQUENCE [LARGE SCALE GENOMIC DNA]</scope>
    <source>
        <strain evidence="3 4">50594</strain>
    </source>
</reference>
<dbReference type="SUPFAM" id="SSF53474">
    <property type="entry name" value="alpha/beta-Hydrolases"/>
    <property type="match status" value="1"/>
</dbReference>
<name>A0AB33AJ03_9MYCO</name>
<dbReference type="PANTHER" id="PTHR43433:SF5">
    <property type="entry name" value="AB HYDROLASE-1 DOMAIN-CONTAINING PROTEIN"/>
    <property type="match status" value="1"/>
</dbReference>
<dbReference type="RefSeq" id="WP_016343840.1">
    <property type="nucleotide sequence ID" value="NC_021278.1"/>
</dbReference>
<protein>
    <submittedName>
        <fullName evidence="3">Alpha/beta hydrolase</fullName>
    </submittedName>
</protein>
<dbReference type="InterPro" id="IPR029058">
    <property type="entry name" value="AB_hydrolase_fold"/>
</dbReference>
<dbReference type="PANTHER" id="PTHR43433">
    <property type="entry name" value="HYDROLASE, ALPHA/BETA FOLD FAMILY PROTEIN"/>
    <property type="match status" value="1"/>
</dbReference>
<evidence type="ECO:0000259" key="2">
    <source>
        <dbReference type="Pfam" id="PF00561"/>
    </source>
</evidence>
<accession>A0AB33AJ03</accession>
<keyword evidence="3" id="KW-0614">Plasmid</keyword>
<evidence type="ECO:0000313" key="3">
    <source>
        <dbReference type="EMBL" id="AGM31623.1"/>
    </source>
</evidence>
<dbReference type="AlphaFoldDB" id="A0AB33AJ03"/>
<dbReference type="InterPro" id="IPR000073">
    <property type="entry name" value="AB_hydrolase_1"/>
</dbReference>
<keyword evidence="3" id="KW-0378">Hydrolase</keyword>
<feature type="domain" description="AB hydrolase-1" evidence="2">
    <location>
        <begin position="40"/>
        <end position="280"/>
    </location>
</feature>
<dbReference type="GO" id="GO:0016787">
    <property type="term" value="F:hydrolase activity"/>
    <property type="evidence" value="ECO:0007669"/>
    <property type="project" value="UniProtKB-KW"/>
</dbReference>
<feature type="region of interest" description="Disordered" evidence="1">
    <location>
        <begin position="296"/>
        <end position="316"/>
    </location>
</feature>